<proteinExistence type="predicted"/>
<evidence type="ECO:0000313" key="2">
    <source>
        <dbReference type="WBParaSite" id="Hba_01602"/>
    </source>
</evidence>
<organism evidence="1 2">
    <name type="scientific">Heterorhabditis bacteriophora</name>
    <name type="common">Entomopathogenic nematode worm</name>
    <dbReference type="NCBI Taxonomy" id="37862"/>
    <lineage>
        <taxon>Eukaryota</taxon>
        <taxon>Metazoa</taxon>
        <taxon>Ecdysozoa</taxon>
        <taxon>Nematoda</taxon>
        <taxon>Chromadorea</taxon>
        <taxon>Rhabditida</taxon>
        <taxon>Rhabditina</taxon>
        <taxon>Rhabditomorpha</taxon>
        <taxon>Strongyloidea</taxon>
        <taxon>Heterorhabditidae</taxon>
        <taxon>Heterorhabditis</taxon>
    </lineage>
</organism>
<dbReference type="Proteomes" id="UP000095283">
    <property type="component" value="Unplaced"/>
</dbReference>
<reference evidence="2" key="1">
    <citation type="submission" date="2016-11" db="UniProtKB">
        <authorList>
            <consortium name="WormBaseParasite"/>
        </authorList>
    </citation>
    <scope>IDENTIFICATION</scope>
</reference>
<dbReference type="WBParaSite" id="Hba_01602">
    <property type="protein sequence ID" value="Hba_01602"/>
    <property type="gene ID" value="Hba_01602"/>
</dbReference>
<name>A0A1I7WA88_HETBA</name>
<keyword evidence="1" id="KW-1185">Reference proteome</keyword>
<sequence length="23" mass="2761">MFVVFTKSNKYLLFIIAVNLPFR</sequence>
<dbReference type="AlphaFoldDB" id="A0A1I7WA88"/>
<protein>
    <submittedName>
        <fullName evidence="2">Uncharacterized protein</fullName>
    </submittedName>
</protein>
<evidence type="ECO:0000313" key="1">
    <source>
        <dbReference type="Proteomes" id="UP000095283"/>
    </source>
</evidence>
<accession>A0A1I7WA88</accession>